<dbReference type="OMA" id="WRHLGDY"/>
<feature type="domain" description="Protein-PII uridylyltransferase N-terminal" evidence="3">
    <location>
        <begin position="169"/>
        <end position="253"/>
    </location>
</feature>
<dbReference type="Pfam" id="PF13424">
    <property type="entry name" value="TPR_12"/>
    <property type="match status" value="5"/>
</dbReference>
<feature type="repeat" description="TPR" evidence="1">
    <location>
        <begin position="659"/>
        <end position="692"/>
    </location>
</feature>
<name>A0A9J7HL69_BRAFL</name>
<dbReference type="Pfam" id="PF03445">
    <property type="entry name" value="DUF294"/>
    <property type="match status" value="1"/>
</dbReference>
<dbReference type="PANTHER" id="PTHR19959:SF119">
    <property type="entry name" value="FUNGAL LIPASE-LIKE DOMAIN-CONTAINING PROTEIN"/>
    <property type="match status" value="1"/>
</dbReference>
<dbReference type="RefSeq" id="XP_035659282.1">
    <property type="nucleotide sequence ID" value="XM_035803389.1"/>
</dbReference>
<reference evidence="4" key="1">
    <citation type="journal article" date="2020" name="Nat. Ecol. Evol.">
        <title>Deeply conserved synteny resolves early events in vertebrate evolution.</title>
        <authorList>
            <person name="Simakov O."/>
            <person name="Marletaz F."/>
            <person name="Yue J.X."/>
            <person name="O'Connell B."/>
            <person name="Jenkins J."/>
            <person name="Brandt A."/>
            <person name="Calef R."/>
            <person name="Tung C.H."/>
            <person name="Huang T.K."/>
            <person name="Schmutz J."/>
            <person name="Satoh N."/>
            <person name="Yu J.K."/>
            <person name="Putnam N.H."/>
            <person name="Green R.E."/>
            <person name="Rokhsar D.S."/>
        </authorList>
    </citation>
    <scope>NUCLEOTIDE SEQUENCE [LARGE SCALE GENOMIC DNA]</scope>
    <source>
        <strain evidence="4">S238N-H82</strain>
    </source>
</reference>
<dbReference type="AlphaFoldDB" id="A0A9J7HL69"/>
<dbReference type="InterPro" id="IPR011990">
    <property type="entry name" value="TPR-like_helical_dom_sf"/>
</dbReference>
<sequence length="1217" mass="137460">MDVGGSEGDNSTYQELMQDGCKALQIGDLDKAEKSFAAALKSVHSQGGHRKEAEPLHKLGDVYLKRGILSKDGGDFTKAAALCNAALVRSRREDVEESIQEISRAFVKEVLGTEKACSDDTEKHKIMLKADRYYVEKEINTIEAYVDPYSLDDDNPTLREVEKKRAEAIKALFDTIVHQRRTFVTGLVEECIEVMGPPPCTYAMIGMGSDATGLATPYSDLEFAILVERETDRNVTYFRNLTHYLHLKVINLGETIVPAMGIRSLNDFYSDDLLGNWFYDSVTPRGFDFDGAMPHACKSPLGRGSTKELIRTPSNMTSIVKDDLTFHLKKGYHLASMLTNVSLITGEQGLLDEYKSLLNQQLQENSKLPLLMANTTLNENVPIFQLHALTPSLLNVKKDIYRFSILAVSCLALIHHIIPTTIWETIQKLKNSGVINSENAHHLMVMVTISAELRLRTYMNNRGRVETMSALSSMSPDTEIGAKLRKVFHLSNRKQLMRYYYTERPLKHFISQLREGRVQKEQSFLFDNSSELKAEVYESLCDFESSKTCKEQTLQKYLSKYGEQSAHFDIANSLGNLGTSLISLGEYIKGIRYHEQALQMRRSIYGEDTTHPDIATSLDKLGAAWTYLSDHRKAVSYHEQALQMRRSIYGEDIAHPDIVTSLDNLGTAWRHLGDYRKAVSYHEQALQMRRSIYGQTTAHPGVATTLGNLGTVWMHLGHHRKAVSYHEQALQMRQFIYGEDTAHPDVATSLDNLGAAWRYLGDHRKAVRYHEQALQMRRSIYSEDIAHPDIATSLDNLGTTWRYLGDHRKALSYYEQAFQMRRSIYGEDIAHPDIATSLDNLGAAWRYLGDHRKAVRYHEQALQMRRSFFGEDIAHPDIATSLDNLGVTWRHLGDYRKAISYHEQALQMRRSIFGENTAHPDIATSLDNLGAAWRYLGDHRKAVSYHEQALQVMRSIYGYSTAHPDIATSLDNLGAALIYLGDHGKAVSYHEQALQMRRSIYSEDTAHPDIATSLDNLGAAWKQLGDDGKAVIYHEKAQQMKRLLEEKLSSTPIEMFSPEMARLYAEACRQGSLPVHSPEMARLYAEACRQGSLPVHSTRAQVVGQFRSGKTCLIKRLMGEEVIEEEVEPITDGINIIPDVQTKTWTKSGEEIDDLAGTLLQTQQKTEPPQANVTRYIAQNDDTTETTQQETKKAPEDTVEGELKAIQRSCHDCQLLN</sequence>
<keyword evidence="1" id="KW-0802">TPR repeat</keyword>
<gene>
    <name evidence="5" type="primary">LOC118404321</name>
</gene>
<keyword evidence="4" id="KW-1185">Reference proteome</keyword>
<dbReference type="InterPro" id="IPR019734">
    <property type="entry name" value="TPR_rpt"/>
</dbReference>
<dbReference type="SMART" id="SM00028">
    <property type="entry name" value="TPR"/>
    <property type="match status" value="13"/>
</dbReference>
<organism evidence="4 5">
    <name type="scientific">Branchiostoma floridae</name>
    <name type="common">Florida lancelet</name>
    <name type="synonym">Amphioxus</name>
    <dbReference type="NCBI Taxonomy" id="7739"/>
    <lineage>
        <taxon>Eukaryota</taxon>
        <taxon>Metazoa</taxon>
        <taxon>Chordata</taxon>
        <taxon>Cephalochordata</taxon>
        <taxon>Leptocardii</taxon>
        <taxon>Amphioxiformes</taxon>
        <taxon>Branchiostomatidae</taxon>
        <taxon>Branchiostoma</taxon>
    </lineage>
</organism>
<evidence type="ECO:0000313" key="4">
    <source>
        <dbReference type="Proteomes" id="UP000001554"/>
    </source>
</evidence>
<accession>A0A9J7HL69</accession>
<dbReference type="GeneID" id="118404321"/>
<evidence type="ECO:0000313" key="5">
    <source>
        <dbReference type="RefSeq" id="XP_035659282.1"/>
    </source>
</evidence>
<reference evidence="5" key="2">
    <citation type="submission" date="2025-08" db="UniProtKB">
        <authorList>
            <consortium name="RefSeq"/>
        </authorList>
    </citation>
    <scope>IDENTIFICATION</scope>
    <source>
        <strain evidence="5">S238N-H82</strain>
        <tissue evidence="5">Testes</tissue>
    </source>
</reference>
<dbReference type="SUPFAM" id="SSF48452">
    <property type="entry name" value="TPR-like"/>
    <property type="match status" value="2"/>
</dbReference>
<dbReference type="GO" id="GO:0008773">
    <property type="term" value="F:[protein-PII] uridylyltransferase activity"/>
    <property type="evidence" value="ECO:0007669"/>
    <property type="project" value="InterPro"/>
</dbReference>
<feature type="repeat" description="TPR" evidence="1">
    <location>
        <begin position="835"/>
        <end position="868"/>
    </location>
</feature>
<evidence type="ECO:0000256" key="2">
    <source>
        <dbReference type="SAM" id="MobiDB-lite"/>
    </source>
</evidence>
<feature type="repeat" description="TPR" evidence="1">
    <location>
        <begin position="791"/>
        <end position="824"/>
    </location>
</feature>
<protein>
    <submittedName>
        <fullName evidence="5">Tetratricopeptide repeat protein 28-like</fullName>
    </submittedName>
</protein>
<dbReference type="PANTHER" id="PTHR19959">
    <property type="entry name" value="KINESIN LIGHT CHAIN"/>
    <property type="match status" value="1"/>
</dbReference>
<dbReference type="Gene3D" id="1.25.40.10">
    <property type="entry name" value="Tetratricopeptide repeat domain"/>
    <property type="match status" value="4"/>
</dbReference>
<feature type="repeat" description="TPR" evidence="1">
    <location>
        <begin position="879"/>
        <end position="912"/>
    </location>
</feature>
<evidence type="ECO:0000256" key="1">
    <source>
        <dbReference type="PROSITE-ProRule" id="PRU00339"/>
    </source>
</evidence>
<dbReference type="Pfam" id="PF13374">
    <property type="entry name" value="TPR_10"/>
    <property type="match status" value="1"/>
</dbReference>
<feature type="region of interest" description="Disordered" evidence="2">
    <location>
        <begin position="1179"/>
        <end position="1198"/>
    </location>
</feature>
<proteinExistence type="predicted"/>
<dbReference type="PROSITE" id="PS50005">
    <property type="entry name" value="TPR"/>
    <property type="match status" value="5"/>
</dbReference>
<dbReference type="Proteomes" id="UP000001554">
    <property type="component" value="Chromosome 17"/>
</dbReference>
<evidence type="ECO:0000259" key="3">
    <source>
        <dbReference type="Pfam" id="PF03445"/>
    </source>
</evidence>
<dbReference type="OrthoDB" id="9991614at2759"/>
<dbReference type="InterPro" id="IPR005105">
    <property type="entry name" value="GlnD_Uridyltrans_N"/>
</dbReference>
<feature type="repeat" description="TPR" evidence="1">
    <location>
        <begin position="747"/>
        <end position="780"/>
    </location>
</feature>
<dbReference type="KEGG" id="bfo:118404321"/>